<keyword evidence="2" id="KW-1185">Reference proteome</keyword>
<feature type="non-terminal residue" evidence="1">
    <location>
        <position position="136"/>
    </location>
</feature>
<dbReference type="OrthoDB" id="2381483at2759"/>
<evidence type="ECO:0000313" key="1">
    <source>
        <dbReference type="EMBL" id="CAG8681652.1"/>
    </source>
</evidence>
<reference evidence="1" key="1">
    <citation type="submission" date="2021-06" db="EMBL/GenBank/DDBJ databases">
        <authorList>
            <person name="Kallberg Y."/>
            <person name="Tangrot J."/>
            <person name="Rosling A."/>
        </authorList>
    </citation>
    <scope>NUCLEOTIDE SEQUENCE</scope>
    <source>
        <strain evidence="1">MT106</strain>
    </source>
</reference>
<proteinExistence type="predicted"/>
<organism evidence="1 2">
    <name type="scientific">Ambispora gerdemannii</name>
    <dbReference type="NCBI Taxonomy" id="144530"/>
    <lineage>
        <taxon>Eukaryota</taxon>
        <taxon>Fungi</taxon>
        <taxon>Fungi incertae sedis</taxon>
        <taxon>Mucoromycota</taxon>
        <taxon>Glomeromycotina</taxon>
        <taxon>Glomeromycetes</taxon>
        <taxon>Archaeosporales</taxon>
        <taxon>Ambisporaceae</taxon>
        <taxon>Ambispora</taxon>
    </lineage>
</organism>
<accession>A0A9N9ELE5</accession>
<evidence type="ECO:0000313" key="2">
    <source>
        <dbReference type="Proteomes" id="UP000789831"/>
    </source>
</evidence>
<comment type="caution">
    <text evidence="1">The sequence shown here is derived from an EMBL/GenBank/DDBJ whole genome shotgun (WGS) entry which is preliminary data.</text>
</comment>
<dbReference type="Proteomes" id="UP000789831">
    <property type="component" value="Unassembled WGS sequence"/>
</dbReference>
<sequence>KTSIEDRKAPEKNKIDAGTIRSEVEYTEKLLEEYKIEDFEVLYSLPTLPNVFLLNHIAESQYSLCNREHTSDNAYVIRNKKTYYYYCHRADQDMATGTRKLSLKLTLKISILERENSLPPPEKIERPRISDLNDHF</sequence>
<protein>
    <submittedName>
        <fullName evidence="1">1533_t:CDS:1</fullName>
    </submittedName>
</protein>
<dbReference type="EMBL" id="CAJVPL010010643">
    <property type="protein sequence ID" value="CAG8681652.1"/>
    <property type="molecule type" value="Genomic_DNA"/>
</dbReference>
<dbReference type="AlphaFoldDB" id="A0A9N9ELE5"/>
<feature type="non-terminal residue" evidence="1">
    <location>
        <position position="1"/>
    </location>
</feature>
<name>A0A9N9ELE5_9GLOM</name>
<gene>
    <name evidence="1" type="ORF">AGERDE_LOCUS12699</name>
</gene>